<protein>
    <submittedName>
        <fullName evidence="1">Uncharacterized protein</fullName>
    </submittedName>
</protein>
<sequence length="101" mass="11215">MEFEPALTILKTTPTQMAMTGDDWLSDRDRNARAAAEAKRKKAAIACARKLEAASEALSQFFLACIECQDASTSRGDDDGRRILMRNITEYAGYLSSVYDK</sequence>
<dbReference type="EMBL" id="CP002604">
    <property type="protein sequence ID" value="AEA65982.1"/>
    <property type="molecule type" value="Genomic_DNA"/>
</dbReference>
<organism evidence="1 2">
    <name type="scientific">Burkholderia gladioli (strain BSR3)</name>
    <dbReference type="NCBI Taxonomy" id="999541"/>
    <lineage>
        <taxon>Bacteria</taxon>
        <taxon>Pseudomonadati</taxon>
        <taxon>Pseudomonadota</taxon>
        <taxon>Betaproteobacteria</taxon>
        <taxon>Burkholderiales</taxon>
        <taxon>Burkholderiaceae</taxon>
        <taxon>Burkholderia</taxon>
    </lineage>
</organism>
<reference evidence="1 2" key="1">
    <citation type="journal article" date="2011" name="J. Bacteriol.">
        <title>Complete genome sequence of Burkholderia gladioli BSR3.</title>
        <authorList>
            <person name="Seo Y.S."/>
            <person name="Lim J."/>
            <person name="Choi B.S."/>
            <person name="Kim H."/>
            <person name="Goo E."/>
            <person name="Lee B."/>
            <person name="Lim J.S."/>
            <person name="Choi I.Y."/>
            <person name="Moon J.S."/>
            <person name="Kim J."/>
            <person name="Hwang I."/>
        </authorList>
    </citation>
    <scope>NUCLEOTIDE SEQUENCE [LARGE SCALE GENOMIC DNA]</scope>
    <source>
        <strain evidence="2">BSR3</strain>
    </source>
</reference>
<keyword evidence="1" id="KW-0614">Plasmid</keyword>
<dbReference type="AlphaFoldDB" id="F2LSW2"/>
<dbReference type="Proteomes" id="UP000008316">
    <property type="component" value="Plasmid bgla_4p"/>
</dbReference>
<keyword evidence="2" id="KW-1185">Reference proteome</keyword>
<dbReference type="KEGG" id="bgd:bgla_4p2170"/>
<name>F2LSW2_BURGS</name>
<geneLocation type="plasmid" evidence="1 2">
    <name>bgla_4p</name>
</geneLocation>
<evidence type="ECO:0000313" key="2">
    <source>
        <dbReference type="Proteomes" id="UP000008316"/>
    </source>
</evidence>
<gene>
    <name evidence="1" type="ordered locus">bgla_4p2170</name>
</gene>
<dbReference type="RefSeq" id="WP_013700152.1">
    <property type="nucleotide sequence ID" value="NC_015383.1"/>
</dbReference>
<proteinExistence type="predicted"/>
<accession>F2LSW2</accession>
<evidence type="ECO:0000313" key="1">
    <source>
        <dbReference type="EMBL" id="AEA65982.1"/>
    </source>
</evidence>
<dbReference type="HOGENOM" id="CLU_2466390_0_0_4"/>